<feature type="chain" id="PRO_5026839092" evidence="1">
    <location>
        <begin position="25"/>
        <end position="185"/>
    </location>
</feature>
<dbReference type="VEuPathDB" id="VectorBase:LOC119174131"/>
<dbReference type="AlphaFoldDB" id="A0A6M2CHT3"/>
<proteinExistence type="predicted"/>
<evidence type="ECO:0000256" key="1">
    <source>
        <dbReference type="SAM" id="SignalP"/>
    </source>
</evidence>
<organism evidence="2">
    <name type="scientific">Rhipicephalus microplus</name>
    <name type="common">Cattle tick</name>
    <name type="synonym">Boophilus microplus</name>
    <dbReference type="NCBI Taxonomy" id="6941"/>
    <lineage>
        <taxon>Eukaryota</taxon>
        <taxon>Metazoa</taxon>
        <taxon>Ecdysozoa</taxon>
        <taxon>Arthropoda</taxon>
        <taxon>Chelicerata</taxon>
        <taxon>Arachnida</taxon>
        <taxon>Acari</taxon>
        <taxon>Parasitiformes</taxon>
        <taxon>Ixodida</taxon>
        <taxon>Ixodoidea</taxon>
        <taxon>Ixodidae</taxon>
        <taxon>Rhipicephalinae</taxon>
        <taxon>Rhipicephalus</taxon>
        <taxon>Boophilus</taxon>
    </lineage>
</organism>
<accession>A0A6M2CHT3</accession>
<feature type="signal peptide" evidence="1">
    <location>
        <begin position="1"/>
        <end position="24"/>
    </location>
</feature>
<dbReference type="EMBL" id="GHWJ01000479">
    <property type="protein sequence ID" value="NOV33216.1"/>
    <property type="molecule type" value="Transcribed_RNA"/>
</dbReference>
<keyword evidence="1" id="KW-0732">Signal</keyword>
<sequence length="185" mass="20888">MSPSVPVLLLTLSSFHLSLFSASARSFWTFHKHRHEAPDAFKILGMDPFLVALRDVNQDPKLKCLTATRIDFDPKVPSATFQWSFSGDQNTPRKNATLRFTKGTSIDTTKLLVDNDTAHPDVGRFLYADNPLTCAVMELRYFGYQCTLWVRNTMKHTVSKKCFKKHATLCANGVSLYDKATCGDY</sequence>
<dbReference type="InterPro" id="IPR012674">
    <property type="entry name" value="Calycin"/>
</dbReference>
<evidence type="ECO:0000313" key="2">
    <source>
        <dbReference type="EMBL" id="NOV33216.1"/>
    </source>
</evidence>
<dbReference type="Gene3D" id="2.40.128.20">
    <property type="match status" value="1"/>
</dbReference>
<dbReference type="OrthoDB" id="6491199at2759"/>
<name>A0A6M2CHT3_RHIMP</name>
<dbReference type="SUPFAM" id="SSF50814">
    <property type="entry name" value="Lipocalins"/>
    <property type="match status" value="1"/>
</dbReference>
<protein>
    <submittedName>
        <fullName evidence="2">Putative lipocalin-5 1</fullName>
    </submittedName>
</protein>
<reference evidence="2" key="1">
    <citation type="submission" date="2019-09" db="EMBL/GenBank/DDBJ databases">
        <title>Organ-specific transcriptomic study of the physiology of the cattle tick, Rhipicephalus microplus.</title>
        <authorList>
            <person name="Tirloni L."/>
            <person name="Braz G."/>
            <person name="Gandara A.C.P."/>
            <person name="Sabadin G.A."/>
            <person name="da Silva R.M."/>
            <person name="Guizzo M.G."/>
            <person name="Machado J.A."/>
            <person name="Costa E.P."/>
            <person name="Gomes H.F."/>
            <person name="Moraes J."/>
            <person name="Mota M.B.S."/>
            <person name="Mesquita R.D."/>
            <person name="Alvarenga P.H."/>
            <person name="Alves F."/>
            <person name="Seixas A."/>
            <person name="da Fonseca R.N."/>
            <person name="Fogaca A."/>
            <person name="Logullo C."/>
            <person name="Tanaka A."/>
            <person name="Daffre S."/>
            <person name="Termignoni C."/>
            <person name="Vaz I.S.Jr."/>
            <person name="Oliveira P.L."/>
            <person name="Ribeiro J.M."/>
        </authorList>
    </citation>
    <scope>NUCLEOTIDE SEQUENCE</scope>
    <source>
        <strain evidence="2">Porto Alegre</strain>
    </source>
</reference>